<comment type="caution">
    <text evidence="2">The sequence shown here is derived from an EMBL/GenBank/DDBJ whole genome shotgun (WGS) entry which is preliminary data.</text>
</comment>
<feature type="region of interest" description="Disordered" evidence="1">
    <location>
        <begin position="225"/>
        <end position="277"/>
    </location>
</feature>
<dbReference type="EMBL" id="BIMN01000001">
    <property type="protein sequence ID" value="GCE63069.1"/>
    <property type="molecule type" value="Genomic_DNA"/>
</dbReference>
<name>A0A478FRL7_9MOLU</name>
<evidence type="ECO:0000313" key="2">
    <source>
        <dbReference type="EMBL" id="GCE63069.1"/>
    </source>
</evidence>
<organism evidence="2 3">
    <name type="scientific">Candidatus Mycoplasma haematohominis</name>
    <dbReference type="NCBI Taxonomy" id="1494318"/>
    <lineage>
        <taxon>Bacteria</taxon>
        <taxon>Bacillati</taxon>
        <taxon>Mycoplasmatota</taxon>
        <taxon>Mollicutes</taxon>
        <taxon>Mycoplasmataceae</taxon>
        <taxon>Mycoplasma</taxon>
    </lineage>
</organism>
<evidence type="ECO:0000256" key="1">
    <source>
        <dbReference type="SAM" id="MobiDB-lite"/>
    </source>
</evidence>
<protein>
    <submittedName>
        <fullName evidence="2">Uncharacterized protein</fullName>
    </submittedName>
</protein>
<reference evidence="2 3" key="1">
    <citation type="submission" date="2019-01" db="EMBL/GenBank/DDBJ databases">
        <title>Draft genome sequences of Candidatus Mycoplasma haemohominis SWG34-3 identified from a patient with pyrexia, anemia and liver dysfunction.</title>
        <authorList>
            <person name="Sekizuka T."/>
            <person name="Hattori N."/>
            <person name="Katano H."/>
            <person name="Takuma T."/>
            <person name="Ito T."/>
            <person name="Arai N."/>
            <person name="Yanai R."/>
            <person name="Ishii S."/>
            <person name="Miura Y."/>
            <person name="Tokunaga T."/>
            <person name="Watanabe H."/>
            <person name="Nomura N."/>
            <person name="Eguchi J."/>
            <person name="Arai T."/>
            <person name="Hasegawa H."/>
            <person name="Nakamaki T."/>
            <person name="Wakita T."/>
            <person name="Niki Y."/>
            <person name="Kuroda M."/>
        </authorList>
    </citation>
    <scope>NUCLEOTIDE SEQUENCE [LARGE SCALE GENOMIC DNA]</scope>
    <source>
        <strain evidence="2">SWG34-3</strain>
    </source>
</reference>
<dbReference type="AlphaFoldDB" id="A0A478FRL7"/>
<dbReference type="Proteomes" id="UP000324831">
    <property type="component" value="Unassembled WGS sequence"/>
</dbReference>
<evidence type="ECO:0000313" key="3">
    <source>
        <dbReference type="Proteomes" id="UP000324831"/>
    </source>
</evidence>
<proteinExistence type="predicted"/>
<feature type="compositionally biased region" description="Polar residues" evidence="1">
    <location>
        <begin position="257"/>
        <end position="267"/>
    </location>
</feature>
<sequence>MASPAAVGGGVLGAGAIGVGSAYLAGAFGGLDPSEPTRVLLSRDSKFNEGYGTGDKIGKDYGDYLVAPIGENGTGGTKTNNRDWWEWSYKRWHADSKSKSGDLSDEFKSSNQVSKAFSDITSESDSSKALNKVCEVVYKQQKSTITSTGSSPDNPARLKRDLFKYCSVLGEVKTISEVSEETYTTASTYGNLPENTKKFIAVTGNDKFWKVRNDEFYATSDIGEKNKSKASSGSKFETEPKTNSKPSVRDICREAYKSSSSNNTNYPSDDVNKFCTL</sequence>
<accession>A0A478FRL7</accession>
<feature type="compositionally biased region" description="Basic and acidic residues" evidence="1">
    <location>
        <begin position="236"/>
        <end position="256"/>
    </location>
</feature>
<gene>
    <name evidence="2" type="ORF">MHSWG343_00470</name>
</gene>
<dbReference type="RefSeq" id="WP_216082666.1">
    <property type="nucleotide sequence ID" value="NZ_CACTIB010000004.1"/>
</dbReference>